<feature type="region of interest" description="Disordered" evidence="1">
    <location>
        <begin position="50"/>
        <end position="88"/>
    </location>
</feature>
<organism evidence="2 3">
    <name type="scientific">Liparis tanakae</name>
    <name type="common">Tanaka's snailfish</name>
    <dbReference type="NCBI Taxonomy" id="230148"/>
    <lineage>
        <taxon>Eukaryota</taxon>
        <taxon>Metazoa</taxon>
        <taxon>Chordata</taxon>
        <taxon>Craniata</taxon>
        <taxon>Vertebrata</taxon>
        <taxon>Euteleostomi</taxon>
        <taxon>Actinopterygii</taxon>
        <taxon>Neopterygii</taxon>
        <taxon>Teleostei</taxon>
        <taxon>Neoteleostei</taxon>
        <taxon>Acanthomorphata</taxon>
        <taxon>Eupercaria</taxon>
        <taxon>Perciformes</taxon>
        <taxon>Cottioidei</taxon>
        <taxon>Cottales</taxon>
        <taxon>Liparidae</taxon>
        <taxon>Liparis</taxon>
    </lineage>
</organism>
<reference evidence="2 3" key="1">
    <citation type="submission" date="2019-03" db="EMBL/GenBank/DDBJ databases">
        <title>First draft genome of Liparis tanakae, snailfish: a comprehensive survey of snailfish specific genes.</title>
        <authorList>
            <person name="Kim W."/>
            <person name="Song I."/>
            <person name="Jeong J.-H."/>
            <person name="Kim D."/>
            <person name="Kim S."/>
            <person name="Ryu S."/>
            <person name="Song J.Y."/>
            <person name="Lee S.K."/>
        </authorList>
    </citation>
    <scope>NUCLEOTIDE SEQUENCE [LARGE SCALE GENOMIC DNA]</scope>
    <source>
        <tissue evidence="2">Muscle</tissue>
    </source>
</reference>
<evidence type="ECO:0000313" key="2">
    <source>
        <dbReference type="EMBL" id="TNN75282.1"/>
    </source>
</evidence>
<gene>
    <name evidence="2" type="ORF">EYF80_014519</name>
</gene>
<dbReference type="AlphaFoldDB" id="A0A4Z2ICY1"/>
<evidence type="ECO:0000256" key="1">
    <source>
        <dbReference type="SAM" id="MobiDB-lite"/>
    </source>
</evidence>
<keyword evidence="3" id="KW-1185">Reference proteome</keyword>
<name>A0A4Z2ICY1_9TELE</name>
<comment type="caution">
    <text evidence="2">The sequence shown here is derived from an EMBL/GenBank/DDBJ whole genome shotgun (WGS) entry which is preliminary data.</text>
</comment>
<feature type="region of interest" description="Disordered" evidence="1">
    <location>
        <begin position="106"/>
        <end position="148"/>
    </location>
</feature>
<evidence type="ECO:0000313" key="3">
    <source>
        <dbReference type="Proteomes" id="UP000314294"/>
    </source>
</evidence>
<feature type="compositionally biased region" description="Basic and acidic residues" evidence="1">
    <location>
        <begin position="121"/>
        <end position="135"/>
    </location>
</feature>
<sequence length="148" mass="16260">MLPSPLITSSTTPFSVKDILKLELQQQSQQQQQQQQLQFISCFGLSRARSPPGAFPNKPFRSHSPPSCMLAGRDSPSPLSSGLSEGEERMSYLNTLTAQDRLAESGLPGEVFGHPAQNHSADLRLETEQEERETSEYNVLQSTERGGG</sequence>
<dbReference type="Proteomes" id="UP000314294">
    <property type="component" value="Unassembled WGS sequence"/>
</dbReference>
<feature type="compositionally biased region" description="Low complexity" evidence="1">
    <location>
        <begin position="75"/>
        <end position="84"/>
    </location>
</feature>
<dbReference type="EMBL" id="SRLO01000105">
    <property type="protein sequence ID" value="TNN75282.1"/>
    <property type="molecule type" value="Genomic_DNA"/>
</dbReference>
<feature type="compositionally biased region" description="Polar residues" evidence="1">
    <location>
        <begin position="137"/>
        <end position="148"/>
    </location>
</feature>
<protein>
    <submittedName>
        <fullName evidence="2">Uncharacterized protein</fullName>
    </submittedName>
</protein>
<dbReference type="OrthoDB" id="6159439at2759"/>
<proteinExistence type="predicted"/>
<accession>A0A4Z2ICY1</accession>